<organism evidence="2 3">
    <name type="scientific">Panicum virgatum</name>
    <name type="common">Blackwell switchgrass</name>
    <dbReference type="NCBI Taxonomy" id="38727"/>
    <lineage>
        <taxon>Eukaryota</taxon>
        <taxon>Viridiplantae</taxon>
        <taxon>Streptophyta</taxon>
        <taxon>Embryophyta</taxon>
        <taxon>Tracheophyta</taxon>
        <taxon>Spermatophyta</taxon>
        <taxon>Magnoliopsida</taxon>
        <taxon>Liliopsida</taxon>
        <taxon>Poales</taxon>
        <taxon>Poaceae</taxon>
        <taxon>PACMAD clade</taxon>
        <taxon>Panicoideae</taxon>
        <taxon>Panicodae</taxon>
        <taxon>Paniceae</taxon>
        <taxon>Panicinae</taxon>
        <taxon>Panicum</taxon>
        <taxon>Panicum sect. Hiantes</taxon>
    </lineage>
</organism>
<dbReference type="AlphaFoldDB" id="A0A8T0MYB9"/>
<evidence type="ECO:0000313" key="2">
    <source>
        <dbReference type="EMBL" id="KAG2539776.1"/>
    </source>
</evidence>
<name>A0A8T0MYB9_PANVG</name>
<evidence type="ECO:0000313" key="3">
    <source>
        <dbReference type="Proteomes" id="UP000823388"/>
    </source>
</evidence>
<keyword evidence="3" id="KW-1185">Reference proteome</keyword>
<feature type="region of interest" description="Disordered" evidence="1">
    <location>
        <begin position="69"/>
        <end position="137"/>
    </location>
</feature>
<accession>A0A8T0MYB9</accession>
<feature type="compositionally biased region" description="Low complexity" evidence="1">
    <location>
        <begin position="116"/>
        <end position="137"/>
    </location>
</feature>
<comment type="caution">
    <text evidence="2">The sequence shown here is derived from an EMBL/GenBank/DDBJ whole genome shotgun (WGS) entry which is preliminary data.</text>
</comment>
<feature type="compositionally biased region" description="Pro residues" evidence="1">
    <location>
        <begin position="104"/>
        <end position="115"/>
    </location>
</feature>
<evidence type="ECO:0000256" key="1">
    <source>
        <dbReference type="SAM" id="MobiDB-lite"/>
    </source>
</evidence>
<dbReference type="EMBL" id="CM029054">
    <property type="protein sequence ID" value="KAG2539776.1"/>
    <property type="molecule type" value="Genomic_DNA"/>
</dbReference>
<dbReference type="Proteomes" id="UP000823388">
    <property type="component" value="Chromosome 9N"/>
</dbReference>
<gene>
    <name evidence="2" type="ORF">PVAP13_9NG494200</name>
</gene>
<reference evidence="2" key="1">
    <citation type="submission" date="2020-05" db="EMBL/GenBank/DDBJ databases">
        <title>WGS assembly of Panicum virgatum.</title>
        <authorList>
            <person name="Lovell J.T."/>
            <person name="Jenkins J."/>
            <person name="Shu S."/>
            <person name="Juenger T.E."/>
            <person name="Schmutz J."/>
        </authorList>
    </citation>
    <scope>NUCLEOTIDE SEQUENCE</scope>
    <source>
        <strain evidence="2">AP13</strain>
    </source>
</reference>
<protein>
    <submittedName>
        <fullName evidence="2">Uncharacterized protein</fullName>
    </submittedName>
</protein>
<sequence>MAGRGGGLPMERERGRRERGLRKKKAVGGRNAVKWGTVGGPPSGRGEEQPRPMSDAALCRRRFSSCCTTTRPPAHFLTRSHRSASPSQGRAAPRGTRAARRPPAEPAPPWRPGQAPPGQEHPLATPSLPLAATAIRP</sequence>
<proteinExistence type="predicted"/>
<feature type="region of interest" description="Disordered" evidence="1">
    <location>
        <begin position="1"/>
        <end position="56"/>
    </location>
</feature>